<evidence type="ECO:0000256" key="4">
    <source>
        <dbReference type="ARBA" id="ARBA00016377"/>
    </source>
</evidence>
<evidence type="ECO:0000313" key="10">
    <source>
        <dbReference type="Proteomes" id="UP000824176"/>
    </source>
</evidence>
<evidence type="ECO:0000256" key="3">
    <source>
        <dbReference type="ARBA" id="ARBA00007275"/>
    </source>
</evidence>
<dbReference type="PROSITE" id="PS51462">
    <property type="entry name" value="NUDIX"/>
    <property type="match status" value="1"/>
</dbReference>
<evidence type="ECO:0000259" key="8">
    <source>
        <dbReference type="PROSITE" id="PS51462"/>
    </source>
</evidence>
<reference evidence="9" key="2">
    <citation type="submission" date="2021-04" db="EMBL/GenBank/DDBJ databases">
        <authorList>
            <person name="Gilroy R."/>
        </authorList>
    </citation>
    <scope>NUCLEOTIDE SEQUENCE</scope>
    <source>
        <strain evidence="9">ChiW4-1371</strain>
    </source>
</reference>
<keyword evidence="5 9" id="KW-0378">Hydrolase</keyword>
<dbReference type="AlphaFoldDB" id="A0A9D2GW92"/>
<feature type="domain" description="Nudix hydrolase" evidence="8">
    <location>
        <begin position="40"/>
        <end position="170"/>
    </location>
</feature>
<evidence type="ECO:0000256" key="5">
    <source>
        <dbReference type="ARBA" id="ARBA00022801"/>
    </source>
</evidence>
<dbReference type="GO" id="GO:0019693">
    <property type="term" value="P:ribose phosphate metabolic process"/>
    <property type="evidence" value="ECO:0007669"/>
    <property type="project" value="TreeGrafter"/>
</dbReference>
<evidence type="ECO:0000256" key="1">
    <source>
        <dbReference type="ARBA" id="ARBA00000847"/>
    </source>
</evidence>
<comment type="similarity">
    <text evidence="3">Belongs to the Nudix hydrolase family. NudK subfamily.</text>
</comment>
<comment type="catalytic activity">
    <reaction evidence="1">
        <text>GDP-alpha-D-mannose + H2O = alpha-D-mannose 1-phosphate + GMP + 2 H(+)</text>
        <dbReference type="Rhea" id="RHEA:27978"/>
        <dbReference type="ChEBI" id="CHEBI:15377"/>
        <dbReference type="ChEBI" id="CHEBI:15378"/>
        <dbReference type="ChEBI" id="CHEBI:57527"/>
        <dbReference type="ChEBI" id="CHEBI:58115"/>
        <dbReference type="ChEBI" id="CHEBI:58409"/>
    </reaction>
</comment>
<comment type="caution">
    <text evidence="9">The sequence shown here is derived from an EMBL/GenBank/DDBJ whole genome shotgun (WGS) entry which is preliminary data.</text>
</comment>
<dbReference type="Gene3D" id="3.90.79.10">
    <property type="entry name" value="Nucleoside Triphosphate Pyrophosphohydrolase"/>
    <property type="match status" value="1"/>
</dbReference>
<accession>A0A9D2GW92</accession>
<dbReference type="InterPro" id="IPR000086">
    <property type="entry name" value="NUDIX_hydrolase_dom"/>
</dbReference>
<dbReference type="GO" id="GO:0006753">
    <property type="term" value="P:nucleoside phosphate metabolic process"/>
    <property type="evidence" value="ECO:0007669"/>
    <property type="project" value="TreeGrafter"/>
</dbReference>
<name>A0A9D2GW92_9BACT</name>
<dbReference type="EMBL" id="DXAQ01000124">
    <property type="protein sequence ID" value="HIZ89905.1"/>
    <property type="molecule type" value="Genomic_DNA"/>
</dbReference>
<evidence type="ECO:0000256" key="2">
    <source>
        <dbReference type="ARBA" id="ARBA00001946"/>
    </source>
</evidence>
<dbReference type="PANTHER" id="PTHR11839">
    <property type="entry name" value="UDP/ADP-SUGAR PYROPHOSPHATASE"/>
    <property type="match status" value="1"/>
</dbReference>
<sequence length="178" mass="20020">MKKNWQFIKEEQAYCDNILSIRHLEYYYKVVDKSMVFTVQDMSSWALIVAVTSDGKFIIVRQFRAGTNSDTLEFPGGSINKDEDVLKAAARELQEETGAVAGKIVPIGIMDPNPAFMTNKCYVFAALDCTLTGCQKLDLFEDTEPLTVSEDKLKEMIKNGEFSQSLSIAAYSLYKNNL</sequence>
<dbReference type="Pfam" id="PF00293">
    <property type="entry name" value="NUDIX"/>
    <property type="match status" value="1"/>
</dbReference>
<proteinExistence type="inferred from homology"/>
<dbReference type="CDD" id="cd03424">
    <property type="entry name" value="NUDIX_ADPRase_Nudt5_UGPPase_Nudt14"/>
    <property type="match status" value="1"/>
</dbReference>
<dbReference type="InterPro" id="IPR015797">
    <property type="entry name" value="NUDIX_hydrolase-like_dom_sf"/>
</dbReference>
<evidence type="ECO:0000256" key="7">
    <source>
        <dbReference type="ARBA" id="ARBA00032272"/>
    </source>
</evidence>
<evidence type="ECO:0000256" key="6">
    <source>
        <dbReference type="ARBA" id="ARBA00032162"/>
    </source>
</evidence>
<gene>
    <name evidence="9" type="ORF">H9804_08155</name>
</gene>
<reference evidence="9" key="1">
    <citation type="journal article" date="2021" name="PeerJ">
        <title>Extensive microbial diversity within the chicken gut microbiome revealed by metagenomics and culture.</title>
        <authorList>
            <person name="Gilroy R."/>
            <person name="Ravi A."/>
            <person name="Getino M."/>
            <person name="Pursley I."/>
            <person name="Horton D.L."/>
            <person name="Alikhan N.F."/>
            <person name="Baker D."/>
            <person name="Gharbi K."/>
            <person name="Hall N."/>
            <person name="Watson M."/>
            <person name="Adriaenssens E.M."/>
            <person name="Foster-Nyarko E."/>
            <person name="Jarju S."/>
            <person name="Secka A."/>
            <person name="Antonio M."/>
            <person name="Oren A."/>
            <person name="Chaudhuri R.R."/>
            <person name="La Ragione R."/>
            <person name="Hildebrand F."/>
            <person name="Pallen M.J."/>
        </authorList>
    </citation>
    <scope>NUCLEOTIDE SEQUENCE</scope>
    <source>
        <strain evidence="9">ChiW4-1371</strain>
    </source>
</reference>
<dbReference type="PANTHER" id="PTHR11839:SF18">
    <property type="entry name" value="NUDIX HYDROLASE DOMAIN-CONTAINING PROTEIN"/>
    <property type="match status" value="1"/>
</dbReference>
<dbReference type="InterPro" id="IPR020084">
    <property type="entry name" value="NUDIX_hydrolase_CS"/>
</dbReference>
<protein>
    <recommendedName>
        <fullName evidence="4">GDP-mannose pyrophosphatase</fullName>
    </recommendedName>
    <alternativeName>
        <fullName evidence="6">GDP-mannose hydrolase</fullName>
    </alternativeName>
    <alternativeName>
        <fullName evidence="7">GDPMK</fullName>
    </alternativeName>
</protein>
<organism evidence="9 10">
    <name type="scientific">Candidatus Mucispirillum faecigallinarum</name>
    <dbReference type="NCBI Taxonomy" id="2838699"/>
    <lineage>
        <taxon>Bacteria</taxon>
        <taxon>Pseudomonadati</taxon>
        <taxon>Deferribacterota</taxon>
        <taxon>Deferribacteres</taxon>
        <taxon>Deferribacterales</taxon>
        <taxon>Mucispirillaceae</taxon>
        <taxon>Mucispirillum</taxon>
    </lineage>
</organism>
<dbReference type="SUPFAM" id="SSF55811">
    <property type="entry name" value="Nudix"/>
    <property type="match status" value="1"/>
</dbReference>
<comment type="cofactor">
    <cofactor evidence="2">
        <name>Mg(2+)</name>
        <dbReference type="ChEBI" id="CHEBI:18420"/>
    </cofactor>
</comment>
<evidence type="ECO:0000313" key="9">
    <source>
        <dbReference type="EMBL" id="HIZ89905.1"/>
    </source>
</evidence>
<dbReference type="PROSITE" id="PS00893">
    <property type="entry name" value="NUDIX_BOX"/>
    <property type="match status" value="1"/>
</dbReference>
<dbReference type="Proteomes" id="UP000824176">
    <property type="component" value="Unassembled WGS sequence"/>
</dbReference>
<dbReference type="GO" id="GO:0016787">
    <property type="term" value="F:hydrolase activity"/>
    <property type="evidence" value="ECO:0007669"/>
    <property type="project" value="UniProtKB-KW"/>
</dbReference>